<dbReference type="GO" id="GO:0016020">
    <property type="term" value="C:membrane"/>
    <property type="evidence" value="ECO:0007669"/>
    <property type="project" value="UniProtKB-SubCell"/>
</dbReference>
<feature type="transmembrane region" description="Helical" evidence="5">
    <location>
        <begin position="137"/>
        <end position="159"/>
    </location>
</feature>
<sequence>MEVGPKNWVVTGISTKFPERNLPQYLSGHSPYALETNKNQKYFEKNAGIYPGIFNSNKGCFFDPHCPECIRELWGPLLAPFAVLIKQNGQFFGEILSQLNHAEKISHSKNAGPVLQYDDHLFLSRFGLCSYRFAKCFWFLAWLIGFIMLIVGIILVAVPDRFHPLITIYRMNQVLNRMEFHLQYIAIFFFSIGIGKMLSAVLGLLGTAYRSVSVMSMGAYLIFVLFIIEIVCLAAFILKLSKTIATAELALQDSFRLYQGDKGFSPDTIAWNDLHQRYQCCDFGNSSDFDNTIWAISGGRLPNEEMPQSCCKKGVLISGRPATCQRNASPDNYQTISCLNVIRKQINDRAYVFVLYIAMSATLFVQFMAMLLTFIYQSSMTNAKTARKEYNRYLLEKFQKKMTKEAESNRKEFSGFDGPTSDVSDLRLLYNVYSPFSANPLDYPYAYPITPTVVQVKRPEISSYFYYDM</sequence>
<evidence type="ECO:0000313" key="8">
    <source>
        <dbReference type="Proteomes" id="UP000663829"/>
    </source>
</evidence>
<dbReference type="InterPro" id="IPR018499">
    <property type="entry name" value="Tetraspanin/Peripherin"/>
</dbReference>
<gene>
    <name evidence="6" type="ORF">GPM918_LOCUS1484</name>
    <name evidence="7" type="ORF">SRO942_LOCUS1484</name>
</gene>
<evidence type="ECO:0000256" key="1">
    <source>
        <dbReference type="ARBA" id="ARBA00004141"/>
    </source>
</evidence>
<keyword evidence="8" id="KW-1185">Reference proteome</keyword>
<keyword evidence="3 5" id="KW-1133">Transmembrane helix</keyword>
<reference evidence="6" key="1">
    <citation type="submission" date="2021-02" db="EMBL/GenBank/DDBJ databases">
        <authorList>
            <person name="Nowell W R."/>
        </authorList>
    </citation>
    <scope>NUCLEOTIDE SEQUENCE</scope>
</reference>
<dbReference type="Pfam" id="PF00335">
    <property type="entry name" value="Tetraspanin"/>
    <property type="match status" value="1"/>
</dbReference>
<dbReference type="PANTHER" id="PTHR19282">
    <property type="entry name" value="TETRASPANIN"/>
    <property type="match status" value="1"/>
</dbReference>
<keyword evidence="4 5" id="KW-0472">Membrane</keyword>
<protein>
    <recommendedName>
        <fullName evidence="9">Tetraspanin</fullName>
    </recommendedName>
</protein>
<feature type="transmembrane region" description="Helical" evidence="5">
    <location>
        <begin position="353"/>
        <end position="376"/>
    </location>
</feature>
<evidence type="ECO:0000256" key="2">
    <source>
        <dbReference type="ARBA" id="ARBA00022692"/>
    </source>
</evidence>
<name>A0A813Q6S5_9BILA</name>
<evidence type="ECO:0000313" key="7">
    <source>
        <dbReference type="EMBL" id="CAF3543879.1"/>
    </source>
</evidence>
<dbReference type="Proteomes" id="UP000681722">
    <property type="component" value="Unassembled WGS sequence"/>
</dbReference>
<keyword evidence="2 5" id="KW-0812">Transmembrane</keyword>
<proteinExistence type="predicted"/>
<feature type="transmembrane region" description="Helical" evidence="5">
    <location>
        <begin position="217"/>
        <end position="238"/>
    </location>
</feature>
<dbReference type="AlphaFoldDB" id="A0A813Q6S5"/>
<dbReference type="PANTHER" id="PTHR19282:SF452">
    <property type="entry name" value="LD03691P"/>
    <property type="match status" value="1"/>
</dbReference>
<evidence type="ECO:0000256" key="5">
    <source>
        <dbReference type="SAM" id="Phobius"/>
    </source>
</evidence>
<evidence type="ECO:0000256" key="3">
    <source>
        <dbReference type="ARBA" id="ARBA00022989"/>
    </source>
</evidence>
<evidence type="ECO:0008006" key="9">
    <source>
        <dbReference type="Google" id="ProtNLM"/>
    </source>
</evidence>
<dbReference type="InterPro" id="IPR008952">
    <property type="entry name" value="Tetraspanin_EC2_sf"/>
</dbReference>
<comment type="caution">
    <text evidence="6">The sequence shown here is derived from an EMBL/GenBank/DDBJ whole genome shotgun (WGS) entry which is preliminary data.</text>
</comment>
<dbReference type="EMBL" id="CAJNOQ010000138">
    <property type="protein sequence ID" value="CAF0762802.1"/>
    <property type="molecule type" value="Genomic_DNA"/>
</dbReference>
<evidence type="ECO:0000313" key="6">
    <source>
        <dbReference type="EMBL" id="CAF0762802.1"/>
    </source>
</evidence>
<dbReference type="Gene3D" id="1.10.1450.10">
    <property type="entry name" value="Tetraspanin"/>
    <property type="match status" value="1"/>
</dbReference>
<evidence type="ECO:0000256" key="4">
    <source>
        <dbReference type="ARBA" id="ARBA00023136"/>
    </source>
</evidence>
<dbReference type="SUPFAM" id="SSF48652">
    <property type="entry name" value="Tetraspanin"/>
    <property type="match status" value="1"/>
</dbReference>
<comment type="subcellular location">
    <subcellularLocation>
        <location evidence="1">Membrane</location>
        <topology evidence="1">Multi-pass membrane protein</topology>
    </subcellularLocation>
</comment>
<organism evidence="6 8">
    <name type="scientific">Didymodactylos carnosus</name>
    <dbReference type="NCBI Taxonomy" id="1234261"/>
    <lineage>
        <taxon>Eukaryota</taxon>
        <taxon>Metazoa</taxon>
        <taxon>Spiralia</taxon>
        <taxon>Gnathifera</taxon>
        <taxon>Rotifera</taxon>
        <taxon>Eurotatoria</taxon>
        <taxon>Bdelloidea</taxon>
        <taxon>Philodinida</taxon>
        <taxon>Philodinidae</taxon>
        <taxon>Didymodactylos</taxon>
    </lineage>
</organism>
<dbReference type="OrthoDB" id="10033535at2759"/>
<feature type="transmembrane region" description="Helical" evidence="5">
    <location>
        <begin position="180"/>
        <end position="205"/>
    </location>
</feature>
<accession>A0A813Q6S5</accession>
<dbReference type="Proteomes" id="UP000663829">
    <property type="component" value="Unassembled WGS sequence"/>
</dbReference>
<dbReference type="EMBL" id="CAJOBC010000138">
    <property type="protein sequence ID" value="CAF3543879.1"/>
    <property type="molecule type" value="Genomic_DNA"/>
</dbReference>